<sequence length="67" mass="8053">MYKDGYKLRGGSCEQDIVKRLRNEIDKLESQLERLQIEDTPHKFSLMKTYKTMIASRQELLQQMQNF</sequence>
<organism evidence="2 3">
    <name type="scientific">Bermanella marisrubri</name>
    <dbReference type="NCBI Taxonomy" id="207949"/>
    <lineage>
        <taxon>Bacteria</taxon>
        <taxon>Pseudomonadati</taxon>
        <taxon>Pseudomonadota</taxon>
        <taxon>Gammaproteobacteria</taxon>
        <taxon>Oceanospirillales</taxon>
        <taxon>Oceanospirillaceae</taxon>
        <taxon>Bermanella</taxon>
    </lineage>
</organism>
<dbReference type="AlphaFoldDB" id="Q1MZI0"/>
<protein>
    <submittedName>
        <fullName evidence="2">Uncharacterized protein</fullName>
    </submittedName>
</protein>
<name>Q1MZI0_9GAMM</name>
<dbReference type="Proteomes" id="UP000004263">
    <property type="component" value="Unassembled WGS sequence"/>
</dbReference>
<evidence type="ECO:0000256" key="1">
    <source>
        <dbReference type="SAM" id="Coils"/>
    </source>
</evidence>
<gene>
    <name evidence="2" type="ORF">RED65_05927</name>
</gene>
<dbReference type="RefSeq" id="WP_007016650.1">
    <property type="nucleotide sequence ID" value="NZ_AAQH01000018.1"/>
</dbReference>
<dbReference type="EMBL" id="AAQH01000018">
    <property type="protein sequence ID" value="EAT11431.1"/>
    <property type="molecule type" value="Genomic_DNA"/>
</dbReference>
<dbReference type="OrthoDB" id="5740731at2"/>
<keyword evidence="1" id="KW-0175">Coiled coil</keyword>
<reference evidence="2 3" key="1">
    <citation type="submission" date="2006-03" db="EMBL/GenBank/DDBJ databases">
        <authorList>
            <person name="Pinhassi J."/>
            <person name="Pedros-Alio C."/>
            <person name="Ferriera S."/>
            <person name="Johnson J."/>
            <person name="Kravitz S."/>
            <person name="Halpern A."/>
            <person name="Remington K."/>
            <person name="Beeson K."/>
            <person name="Tran B."/>
            <person name="Rogers Y.-H."/>
            <person name="Friedman R."/>
            <person name="Venter J.C."/>
        </authorList>
    </citation>
    <scope>NUCLEOTIDE SEQUENCE [LARGE SCALE GENOMIC DNA]</scope>
    <source>
        <strain evidence="2 3">RED65</strain>
    </source>
</reference>
<feature type="coiled-coil region" evidence="1">
    <location>
        <begin position="11"/>
        <end position="38"/>
    </location>
</feature>
<comment type="caution">
    <text evidence="2">The sequence shown here is derived from an EMBL/GenBank/DDBJ whole genome shotgun (WGS) entry which is preliminary data.</text>
</comment>
<keyword evidence="3" id="KW-1185">Reference proteome</keyword>
<accession>Q1MZI0</accession>
<proteinExistence type="predicted"/>
<evidence type="ECO:0000313" key="3">
    <source>
        <dbReference type="Proteomes" id="UP000004263"/>
    </source>
</evidence>
<evidence type="ECO:0000313" key="2">
    <source>
        <dbReference type="EMBL" id="EAT11431.1"/>
    </source>
</evidence>
<dbReference type="HOGENOM" id="CLU_2803804_0_0_6"/>